<dbReference type="Proteomes" id="UP000193884">
    <property type="component" value="Unassembled WGS sequence"/>
</dbReference>
<gene>
    <name evidence="1" type="ORF">BST63_01165</name>
</gene>
<comment type="caution">
    <text evidence="1">The sequence shown here is derived from an EMBL/GenBank/DDBJ whole genome shotgun (WGS) entry which is preliminary data.</text>
</comment>
<dbReference type="RefSeq" id="WP_085383188.1">
    <property type="nucleotide sequence ID" value="NZ_NAFJ01000078.1"/>
</dbReference>
<accession>A0ABX3XBD1</accession>
<dbReference type="EMBL" id="NAFK01000099">
    <property type="protein sequence ID" value="OSJ35917.1"/>
    <property type="molecule type" value="Genomic_DNA"/>
</dbReference>
<evidence type="ECO:0000313" key="2">
    <source>
        <dbReference type="Proteomes" id="UP000193884"/>
    </source>
</evidence>
<organism evidence="1 2">
    <name type="scientific">Bradyrhizobium canariense</name>
    <dbReference type="NCBI Taxonomy" id="255045"/>
    <lineage>
        <taxon>Bacteria</taxon>
        <taxon>Pseudomonadati</taxon>
        <taxon>Pseudomonadota</taxon>
        <taxon>Alphaproteobacteria</taxon>
        <taxon>Hyphomicrobiales</taxon>
        <taxon>Nitrobacteraceae</taxon>
        <taxon>Bradyrhizobium</taxon>
    </lineage>
</organism>
<reference evidence="1 2" key="1">
    <citation type="submission" date="2017-03" db="EMBL/GenBank/DDBJ databases">
        <title>Whole genome sequences of fourteen strains of Bradyrhizobium canariense and one strain of Bradyrhizobium japonicum isolated from Lupinus (Papilionoideae: Genisteae) species in Algeria.</title>
        <authorList>
            <person name="Crovadore J."/>
            <person name="Chekireb D."/>
            <person name="Brachmann A."/>
            <person name="Chablais R."/>
            <person name="Cochard B."/>
            <person name="Lefort F."/>
        </authorList>
    </citation>
    <scope>NUCLEOTIDE SEQUENCE [LARGE SCALE GENOMIC DNA]</scope>
    <source>
        <strain evidence="1 2">UBMAN05</strain>
    </source>
</reference>
<sequence length="92" mass="10155">MAARIRSIHPRLFTDEAFVSCLPLARLLLLGIWTEADDHGVFEWKPRTLKMRLLAGDQAEVADLLGRSQRSLLDSVPAGVAISKSTTRNEPG</sequence>
<name>A0ABX3XBD1_9BRAD</name>
<keyword evidence="2" id="KW-1185">Reference proteome</keyword>
<proteinExistence type="predicted"/>
<evidence type="ECO:0000313" key="1">
    <source>
        <dbReference type="EMBL" id="OSJ35917.1"/>
    </source>
</evidence>
<protein>
    <submittedName>
        <fullName evidence="1">Uncharacterized protein</fullName>
    </submittedName>
</protein>